<evidence type="ECO:0000313" key="3">
    <source>
        <dbReference type="EMBL" id="QPB44550.1"/>
    </source>
</evidence>
<dbReference type="Gene3D" id="3.30.710.10">
    <property type="entry name" value="Potassium Channel Kv1.1, Chain A"/>
    <property type="match status" value="1"/>
</dbReference>
<evidence type="ECO:0000256" key="1">
    <source>
        <dbReference type="ARBA" id="ARBA00006497"/>
    </source>
</evidence>
<name>A0A7S7YFE9_9VIRU</name>
<dbReference type="InterPro" id="IPR011333">
    <property type="entry name" value="SKP1/BTB/POZ_sf"/>
</dbReference>
<proteinExistence type="inferred from homology"/>
<accession>A0A7S7YFE9</accession>
<protein>
    <recommendedName>
        <fullName evidence="2">BTB domain-containing protein</fullName>
    </recommendedName>
</protein>
<feature type="domain" description="BTB" evidence="2">
    <location>
        <begin position="15"/>
        <end position="89"/>
    </location>
</feature>
<dbReference type="Proteomes" id="UP001162098">
    <property type="component" value="Segment"/>
</dbReference>
<dbReference type="EMBL" id="MW018138">
    <property type="protein sequence ID" value="QPB44550.1"/>
    <property type="molecule type" value="Genomic_DNA"/>
</dbReference>
<comment type="similarity">
    <text evidence="1">Belongs to the mimivirus BTB/WD family.</text>
</comment>
<dbReference type="InterPro" id="IPR000210">
    <property type="entry name" value="BTB/POZ_dom"/>
</dbReference>
<evidence type="ECO:0000313" key="4">
    <source>
        <dbReference type="Proteomes" id="UP001162098"/>
    </source>
</evidence>
<dbReference type="PROSITE" id="PS50097">
    <property type="entry name" value="BTB"/>
    <property type="match status" value="1"/>
</dbReference>
<evidence type="ECO:0000259" key="2">
    <source>
        <dbReference type="PROSITE" id="PS50097"/>
    </source>
</evidence>
<keyword evidence="4" id="KW-1185">Reference proteome</keyword>
<dbReference type="KEGG" id="vg:80543746"/>
<organism evidence="3 4">
    <name type="scientific">Medusavirus stheno T3</name>
    <dbReference type="NCBI Taxonomy" id="3069717"/>
    <lineage>
        <taxon>Viruses</taxon>
        <taxon>Varidnaviria</taxon>
        <taxon>Bamfordvirae</taxon>
        <taxon>Nucleocytoviricota</taxon>
        <taxon>Megaviricetes</taxon>
        <taxon>Mamonoviridae</taxon>
        <taxon>Medusavirus</taxon>
        <taxon>Medusavirus sthenus</taxon>
    </lineage>
</organism>
<sequence length="258" mass="29138">MTHHLAHLLCTGWGSDVDVVTADGTVHHLHRFLLGSVSPVLAELIQRPDPDEDGADGRMVLRDVFARFPSDHIRVIIAMAYCVEVKLDWNDKFGPNFVGTNGDYHSKRSPACIMALFETLAYFRVPLPQWLQMKSDGNVVLCSSAYGMQGGQCLGFHTTYRDDDNDKYLDFTKNTERIKVQPTSDGVFDYPEAAIRMINSHFESKEMSIGSFRLLRRSDGTATDVEINGSIVATLSNTMQIRVDQLCEKWMRLQNQME</sequence>
<reference evidence="3 4" key="1">
    <citation type="submission" date="2020-09" db="EMBL/GenBank/DDBJ databases">
        <authorList>
            <person name="Zhang R."/>
            <person name="Garcia K."/>
            <person name="Ogata H."/>
        </authorList>
    </citation>
    <scope>NUCLEOTIDE SEQUENCE [LARGE SCALE GENOMIC DNA]</scope>
    <source>
        <strain evidence="4">stheno</strain>
    </source>
</reference>